<comment type="caution">
    <text evidence="3">Lacks conserved residue(s) required for the propagation of feature annotation.</text>
</comment>
<reference evidence="4" key="1">
    <citation type="submission" date="2022-12" db="EMBL/GenBank/DDBJ databases">
        <title>Draft genome assemblies for two species of Escallonia (Escalloniales).</title>
        <authorList>
            <person name="Chanderbali A."/>
            <person name="Dervinis C."/>
            <person name="Anghel I."/>
            <person name="Soltis D."/>
            <person name="Soltis P."/>
            <person name="Zapata F."/>
        </authorList>
    </citation>
    <scope>NUCLEOTIDE SEQUENCE</scope>
    <source>
        <strain evidence="4">UCBG92.1500</strain>
        <tissue evidence="4">Leaf</tissue>
    </source>
</reference>
<accession>A0AA88QPQ0</accession>
<dbReference type="Proteomes" id="UP001187471">
    <property type="component" value="Unassembled WGS sequence"/>
</dbReference>
<gene>
    <name evidence="4" type="ORF">RJ640_003468</name>
</gene>
<comment type="caution">
    <text evidence="4">The sequence shown here is derived from an EMBL/GenBank/DDBJ whole genome shotgun (WGS) entry which is preliminary data.</text>
</comment>
<proteinExistence type="inferred from homology"/>
<evidence type="ECO:0000256" key="2">
    <source>
        <dbReference type="ARBA" id="ARBA00023163"/>
    </source>
</evidence>
<comment type="similarity">
    <text evidence="3">Belongs to the GRAS family.</text>
</comment>
<keyword evidence="1" id="KW-0805">Transcription regulation</keyword>
<evidence type="ECO:0008006" key="6">
    <source>
        <dbReference type="Google" id="ProtNLM"/>
    </source>
</evidence>
<sequence>MKISREWGAGEGVGRINFPGNQKLIFKTQVRLAVGMERQPRVDGLTIHGSISPSRTRRSPMKLASLAILETFANKKKVRVIDFSMKQGMQWPTLMQALALRTSGPSSFRLTGIGRPTHDNSDHLQEMGWKLAQLADTIHVEFEYRGFVADSLADLDASVAPFVSSIRCD</sequence>
<dbReference type="EMBL" id="JAVXUO010002834">
    <property type="protein sequence ID" value="KAK2969234.1"/>
    <property type="molecule type" value="Genomic_DNA"/>
</dbReference>
<keyword evidence="5" id="KW-1185">Reference proteome</keyword>
<organism evidence="4 5">
    <name type="scientific">Escallonia rubra</name>
    <dbReference type="NCBI Taxonomy" id="112253"/>
    <lineage>
        <taxon>Eukaryota</taxon>
        <taxon>Viridiplantae</taxon>
        <taxon>Streptophyta</taxon>
        <taxon>Embryophyta</taxon>
        <taxon>Tracheophyta</taxon>
        <taxon>Spermatophyta</taxon>
        <taxon>Magnoliopsida</taxon>
        <taxon>eudicotyledons</taxon>
        <taxon>Gunneridae</taxon>
        <taxon>Pentapetalae</taxon>
        <taxon>asterids</taxon>
        <taxon>campanulids</taxon>
        <taxon>Escalloniales</taxon>
        <taxon>Escalloniaceae</taxon>
        <taxon>Escallonia</taxon>
    </lineage>
</organism>
<dbReference type="PANTHER" id="PTHR31636">
    <property type="entry name" value="OSJNBA0084A10.13 PROTEIN-RELATED"/>
    <property type="match status" value="1"/>
</dbReference>
<evidence type="ECO:0000313" key="4">
    <source>
        <dbReference type="EMBL" id="KAK2969234.1"/>
    </source>
</evidence>
<dbReference type="InterPro" id="IPR005202">
    <property type="entry name" value="TF_GRAS"/>
</dbReference>
<feature type="region of interest" description="Leucine repeat II (LRII)" evidence="3">
    <location>
        <begin position="126"/>
        <end position="158"/>
    </location>
</feature>
<dbReference type="AlphaFoldDB" id="A0AA88QPQ0"/>
<evidence type="ECO:0000256" key="3">
    <source>
        <dbReference type="PROSITE-ProRule" id="PRU01191"/>
    </source>
</evidence>
<dbReference type="Pfam" id="PF03514">
    <property type="entry name" value="GRAS"/>
    <property type="match status" value="1"/>
</dbReference>
<keyword evidence="2" id="KW-0804">Transcription</keyword>
<dbReference type="PROSITE" id="PS50985">
    <property type="entry name" value="GRAS"/>
    <property type="match status" value="1"/>
</dbReference>
<evidence type="ECO:0000313" key="5">
    <source>
        <dbReference type="Proteomes" id="UP001187471"/>
    </source>
</evidence>
<name>A0AA88QPQ0_9ASTE</name>
<evidence type="ECO:0000256" key="1">
    <source>
        <dbReference type="ARBA" id="ARBA00023015"/>
    </source>
</evidence>
<protein>
    <recommendedName>
        <fullName evidence="6">DELLA protein</fullName>
    </recommendedName>
</protein>